<evidence type="ECO:0000313" key="2">
    <source>
        <dbReference type="Proteomes" id="UP000320421"/>
    </source>
</evidence>
<keyword evidence="2" id="KW-1185">Reference proteome</keyword>
<accession>A0A517PGE0</accession>
<evidence type="ECO:0000313" key="1">
    <source>
        <dbReference type="EMBL" id="QDT18443.1"/>
    </source>
</evidence>
<dbReference type="EMBL" id="CP036266">
    <property type="protein sequence ID" value="QDT18443.1"/>
    <property type="molecule type" value="Genomic_DNA"/>
</dbReference>
<sequence length="146" mass="16845">MIPKSELIFVYEGYWGDKVFVFSSSEEKAVKAVKRCHAYGKPEEGYEYRLGAHWAIDDETEGWRIVPREVEIQHIGGKVYGSFANDLPVHLYWECPLCHSKTGEDISTDITFPHLVWCEHYTNPSLDESYFLVHLSEEDGEKLKGT</sequence>
<name>A0A517PGE0_9PLAN</name>
<dbReference type="AlphaFoldDB" id="A0A517PGE0"/>
<reference evidence="1 2" key="1">
    <citation type="submission" date="2019-02" db="EMBL/GenBank/DDBJ databases">
        <title>Deep-cultivation of Planctomycetes and their phenomic and genomic characterization uncovers novel biology.</title>
        <authorList>
            <person name="Wiegand S."/>
            <person name="Jogler M."/>
            <person name="Boedeker C."/>
            <person name="Pinto D."/>
            <person name="Vollmers J."/>
            <person name="Rivas-Marin E."/>
            <person name="Kohn T."/>
            <person name="Peeters S.H."/>
            <person name="Heuer A."/>
            <person name="Rast P."/>
            <person name="Oberbeckmann S."/>
            <person name="Bunk B."/>
            <person name="Jeske O."/>
            <person name="Meyerdierks A."/>
            <person name="Storesund J.E."/>
            <person name="Kallscheuer N."/>
            <person name="Luecker S."/>
            <person name="Lage O.M."/>
            <person name="Pohl T."/>
            <person name="Merkel B.J."/>
            <person name="Hornburger P."/>
            <person name="Mueller R.-W."/>
            <person name="Bruemmer F."/>
            <person name="Labrenz M."/>
            <person name="Spormann A.M."/>
            <person name="Op den Camp H."/>
            <person name="Overmann J."/>
            <person name="Amann R."/>
            <person name="Jetten M.S.M."/>
            <person name="Mascher T."/>
            <person name="Medema M.H."/>
            <person name="Devos D.P."/>
            <person name="Kaster A.-K."/>
            <person name="Ovreas L."/>
            <person name="Rohde M."/>
            <person name="Galperin M.Y."/>
            <person name="Jogler C."/>
        </authorList>
    </citation>
    <scope>NUCLEOTIDE SEQUENCE [LARGE SCALE GENOMIC DNA]</scope>
    <source>
        <strain evidence="1 2">HG66A1</strain>
    </source>
</reference>
<protein>
    <submittedName>
        <fullName evidence="1">Uncharacterized protein</fullName>
    </submittedName>
</protein>
<organism evidence="1 2">
    <name type="scientific">Gimesia chilikensis</name>
    <dbReference type="NCBI Taxonomy" id="2605989"/>
    <lineage>
        <taxon>Bacteria</taxon>
        <taxon>Pseudomonadati</taxon>
        <taxon>Planctomycetota</taxon>
        <taxon>Planctomycetia</taxon>
        <taxon>Planctomycetales</taxon>
        <taxon>Planctomycetaceae</taxon>
        <taxon>Gimesia</taxon>
    </lineage>
</organism>
<dbReference type="Proteomes" id="UP000320421">
    <property type="component" value="Chromosome"/>
</dbReference>
<proteinExistence type="predicted"/>
<gene>
    <name evidence="1" type="ORF">HG66A1_02040</name>
</gene>
<dbReference type="RefSeq" id="WP_145179994.1">
    <property type="nucleotide sequence ID" value="NZ_CP036266.1"/>
</dbReference>